<keyword evidence="3" id="KW-0786">Thiamine pyrophosphate</keyword>
<protein>
    <submittedName>
        <fullName evidence="5">Acetoin:2,6-dichlorophenolindophenol oxidoreductase subunit alpha</fullName>
        <ecNumber evidence="5">1.1.1.-</ecNumber>
    </submittedName>
</protein>
<evidence type="ECO:0000256" key="2">
    <source>
        <dbReference type="ARBA" id="ARBA00023002"/>
    </source>
</evidence>
<proteinExistence type="predicted"/>
<gene>
    <name evidence="5" type="primary">acoA</name>
    <name evidence="5" type="ORF">CFX1CAM_2218</name>
</gene>
<dbReference type="SUPFAM" id="SSF52518">
    <property type="entry name" value="Thiamin diphosphate-binding fold (THDP-binding)"/>
    <property type="match status" value="1"/>
</dbReference>
<keyword evidence="6" id="KW-1185">Reference proteome</keyword>
<sequence>MEYRQFAEFDNETTTDLIAKSKKLGLSEKNLIEMYRTMISIRLFEEMADKLYALGKVHGTMHLSAGQEGVAVGAGFVMREDDYLLNHHRGHGHFIASGADINKMMAEFLGKETGYCRGRGGSMHIADVEANNLGANGIVGGGIQLAAGVGLAIKLMGTDQVVLAIFGDGAANQGILHESMNMASIWALPVIYLCENNGYGMSADIAKVSSKTPFKDRALAHNIPGYYIDGNDVLAVYETMKNAVEHCRARKGPVFIEAQTYRYFGHSKSDRNLYRTKEEIDAWKRHDPIDRFQNLLLEAKIIDDKDIEKIQEDVKQLIDNAVKFAEESPEPDVTEVMGWVYA</sequence>
<reference evidence="6" key="1">
    <citation type="submission" date="2017-05" db="EMBL/GenBank/DDBJ databases">
        <authorList>
            <person name="Kirkegaard R."/>
            <person name="Mcilroy J S."/>
        </authorList>
    </citation>
    <scope>NUCLEOTIDE SEQUENCE [LARGE SCALE GENOMIC DNA]</scope>
</reference>
<dbReference type="PANTHER" id="PTHR11516:SF60">
    <property type="entry name" value="PYRUVATE DEHYDROGENASE E1 COMPONENT SUBUNIT ALPHA"/>
    <property type="match status" value="1"/>
</dbReference>
<dbReference type="InterPro" id="IPR050642">
    <property type="entry name" value="PDH_E1_Alpha_Subunit"/>
</dbReference>
<dbReference type="AlphaFoldDB" id="A0A1Y6K6M4"/>
<dbReference type="Proteomes" id="UP000195514">
    <property type="component" value="Chromosome I"/>
</dbReference>
<dbReference type="OrthoDB" id="9766715at2"/>
<comment type="cofactor">
    <cofactor evidence="1">
        <name>thiamine diphosphate</name>
        <dbReference type="ChEBI" id="CHEBI:58937"/>
    </cofactor>
</comment>
<evidence type="ECO:0000256" key="1">
    <source>
        <dbReference type="ARBA" id="ARBA00001964"/>
    </source>
</evidence>
<dbReference type="Pfam" id="PF00676">
    <property type="entry name" value="E1_dh"/>
    <property type="match status" value="1"/>
</dbReference>
<dbReference type="CDD" id="cd02000">
    <property type="entry name" value="TPP_E1_PDC_ADC_BCADC"/>
    <property type="match status" value="1"/>
</dbReference>
<evidence type="ECO:0000313" key="6">
    <source>
        <dbReference type="Proteomes" id="UP000195514"/>
    </source>
</evidence>
<dbReference type="EMBL" id="LT859958">
    <property type="protein sequence ID" value="SMX55283.1"/>
    <property type="molecule type" value="Genomic_DNA"/>
</dbReference>
<dbReference type="InterPro" id="IPR001017">
    <property type="entry name" value="DH_E1"/>
</dbReference>
<keyword evidence="2 5" id="KW-0560">Oxidoreductase</keyword>
<evidence type="ECO:0000313" key="5">
    <source>
        <dbReference type="EMBL" id="SMX55283.1"/>
    </source>
</evidence>
<name>A0A1Y6K6M4_9CHLR</name>
<organism evidence="5 6">
    <name type="scientific">Candidatus Brevifilum fermentans</name>
    <dbReference type="NCBI Taxonomy" id="1986204"/>
    <lineage>
        <taxon>Bacteria</taxon>
        <taxon>Bacillati</taxon>
        <taxon>Chloroflexota</taxon>
        <taxon>Anaerolineae</taxon>
        <taxon>Anaerolineales</taxon>
        <taxon>Anaerolineaceae</taxon>
        <taxon>Candidatus Brevifilum</taxon>
    </lineage>
</organism>
<dbReference type="PANTHER" id="PTHR11516">
    <property type="entry name" value="PYRUVATE DEHYDROGENASE E1 COMPONENT, ALPHA SUBUNIT BACTERIAL AND ORGANELLAR"/>
    <property type="match status" value="1"/>
</dbReference>
<dbReference type="EC" id="1.1.1.-" evidence="5"/>
<dbReference type="RefSeq" id="WP_087863101.1">
    <property type="nucleotide sequence ID" value="NZ_LT859958.1"/>
</dbReference>
<dbReference type="Gene3D" id="3.40.50.970">
    <property type="match status" value="1"/>
</dbReference>
<feature type="domain" description="Dehydrogenase E1 component" evidence="4">
    <location>
        <begin position="37"/>
        <end position="333"/>
    </location>
</feature>
<evidence type="ECO:0000259" key="4">
    <source>
        <dbReference type="Pfam" id="PF00676"/>
    </source>
</evidence>
<evidence type="ECO:0000256" key="3">
    <source>
        <dbReference type="ARBA" id="ARBA00023052"/>
    </source>
</evidence>
<accession>A0A1Y6K6M4</accession>
<dbReference type="GO" id="GO:0006086">
    <property type="term" value="P:pyruvate decarboxylation to acetyl-CoA"/>
    <property type="evidence" value="ECO:0007669"/>
    <property type="project" value="TreeGrafter"/>
</dbReference>
<dbReference type="GO" id="GO:0004739">
    <property type="term" value="F:pyruvate dehydrogenase (acetyl-transferring) activity"/>
    <property type="evidence" value="ECO:0007669"/>
    <property type="project" value="TreeGrafter"/>
</dbReference>
<dbReference type="InterPro" id="IPR029061">
    <property type="entry name" value="THDP-binding"/>
</dbReference>
<dbReference type="KEGG" id="abat:CFX1CAM_2218"/>